<feature type="region of interest" description="Disordered" evidence="2">
    <location>
        <begin position="1"/>
        <end position="24"/>
    </location>
</feature>
<reference evidence="4 5" key="1">
    <citation type="submission" date="2014-05" db="EMBL/GenBank/DDBJ databases">
        <title>Draft genome sequence of a rare smut relative, Tilletiaria anomala UBC 951.</title>
        <authorList>
            <consortium name="DOE Joint Genome Institute"/>
            <person name="Toome M."/>
            <person name="Kuo A."/>
            <person name="Henrissat B."/>
            <person name="Lipzen A."/>
            <person name="Tritt A."/>
            <person name="Yoshinaga Y."/>
            <person name="Zane M."/>
            <person name="Barry K."/>
            <person name="Grigoriev I.V."/>
            <person name="Spatafora J.W."/>
            <person name="Aimea M.C."/>
        </authorList>
    </citation>
    <scope>NUCLEOTIDE SEQUENCE [LARGE SCALE GENOMIC DNA]</scope>
    <source>
        <strain evidence="4 5">UBC 951</strain>
    </source>
</reference>
<dbReference type="AlphaFoldDB" id="A0A066VIE7"/>
<dbReference type="PANTHER" id="PTHR40633">
    <property type="entry name" value="MATRIX PROTEIN, PUTATIVE (AFU_ORTHOLOGUE AFUA_8G05410)-RELATED"/>
    <property type="match status" value="1"/>
</dbReference>
<gene>
    <name evidence="4" type="ORF">K437DRAFT_226713</name>
</gene>
<dbReference type="Proteomes" id="UP000027361">
    <property type="component" value="Unassembled WGS sequence"/>
</dbReference>
<dbReference type="OMA" id="WTGRFTI"/>
<proteinExistence type="predicted"/>
<dbReference type="OrthoDB" id="2432613at2759"/>
<dbReference type="RefSeq" id="XP_013241737.1">
    <property type="nucleotide sequence ID" value="XM_013386283.1"/>
</dbReference>
<feature type="region of interest" description="Disordered" evidence="2">
    <location>
        <begin position="120"/>
        <end position="173"/>
    </location>
</feature>
<organism evidence="4 5">
    <name type="scientific">Tilletiaria anomala (strain ATCC 24038 / CBS 436.72 / UBC 951)</name>
    <dbReference type="NCBI Taxonomy" id="1037660"/>
    <lineage>
        <taxon>Eukaryota</taxon>
        <taxon>Fungi</taxon>
        <taxon>Dikarya</taxon>
        <taxon>Basidiomycota</taxon>
        <taxon>Ustilaginomycotina</taxon>
        <taxon>Exobasidiomycetes</taxon>
        <taxon>Georgefischeriales</taxon>
        <taxon>Tilletiariaceae</taxon>
        <taxon>Tilletiaria</taxon>
    </lineage>
</organism>
<evidence type="ECO:0000313" key="4">
    <source>
        <dbReference type="EMBL" id="KDN41512.1"/>
    </source>
</evidence>
<comment type="caution">
    <text evidence="4">The sequence shown here is derived from an EMBL/GenBank/DDBJ whole genome shotgun (WGS) entry which is preliminary data.</text>
</comment>
<sequence length="233" mass="22927">MLHKRQSTSSTSSGLVLTGPGPGETFRAGGTCTVTWTPDTSGSTKWKSFTLDLNTGSNQAMTKLETIATGLDGTDPTKTSYSWTCPEVSPYSAIYFYQVTTDGTSDPAWTTRWAISSPNGTVVSPPHANQPGGGSPAIPWGNGKLLSAPVTNSASTGASSSAASSSSSSSSSSSTAAVAVPSIVGVASSPSTTSSPAASSAPSTVLRGGASSRASAGTGAAALLAVAAGALLI</sequence>
<dbReference type="PANTHER" id="PTHR40633:SF1">
    <property type="entry name" value="GPI ANCHORED SERINE-THREONINE RICH PROTEIN (AFU_ORTHOLOGUE AFUA_1G03630)"/>
    <property type="match status" value="1"/>
</dbReference>
<feature type="domain" description="Yeast cell wall synthesis Kre9/Knh1-like N-terminal" evidence="3">
    <location>
        <begin position="20"/>
        <end position="113"/>
    </location>
</feature>
<accession>A0A066VIE7</accession>
<name>A0A066VIE7_TILAU</name>
<evidence type="ECO:0000256" key="2">
    <source>
        <dbReference type="SAM" id="MobiDB-lite"/>
    </source>
</evidence>
<dbReference type="GeneID" id="25262585"/>
<dbReference type="STRING" id="1037660.A0A066VIE7"/>
<protein>
    <recommendedName>
        <fullName evidence="3">Yeast cell wall synthesis Kre9/Knh1-like N-terminal domain-containing protein</fullName>
    </recommendedName>
</protein>
<feature type="compositionally biased region" description="Low complexity" evidence="2">
    <location>
        <begin position="153"/>
        <end position="173"/>
    </location>
</feature>
<evidence type="ECO:0000256" key="1">
    <source>
        <dbReference type="ARBA" id="ARBA00022729"/>
    </source>
</evidence>
<dbReference type="InterPro" id="IPR052982">
    <property type="entry name" value="SRP1/TIP1-like"/>
</dbReference>
<dbReference type="EMBL" id="JMSN01000079">
    <property type="protein sequence ID" value="KDN41512.1"/>
    <property type="molecule type" value="Genomic_DNA"/>
</dbReference>
<dbReference type="InterPro" id="IPR018466">
    <property type="entry name" value="Kre9/Knh1-like_N"/>
</dbReference>
<evidence type="ECO:0000313" key="5">
    <source>
        <dbReference type="Proteomes" id="UP000027361"/>
    </source>
</evidence>
<dbReference type="HOGENOM" id="CLU_078127_0_0_1"/>
<feature type="region of interest" description="Disordered" evidence="2">
    <location>
        <begin position="187"/>
        <end position="213"/>
    </location>
</feature>
<keyword evidence="1" id="KW-0732">Signal</keyword>
<dbReference type="InParanoid" id="A0A066VIE7"/>
<evidence type="ECO:0000259" key="3">
    <source>
        <dbReference type="Pfam" id="PF10342"/>
    </source>
</evidence>
<keyword evidence="5" id="KW-1185">Reference proteome</keyword>
<dbReference type="Pfam" id="PF10342">
    <property type="entry name" value="Kre9_KNH"/>
    <property type="match status" value="1"/>
</dbReference>